<evidence type="ECO:0008006" key="3">
    <source>
        <dbReference type="Google" id="ProtNLM"/>
    </source>
</evidence>
<sequence>MSNTAEQNKKVAVEYVEQVWGKGETSLVDKIFDENFKLTCTLGGTITSREVLKDKINKLRASFPDFTTSLLATPIAEASSVAVRYAAKGTHSGAAYLDVPEGMPQLKQEKTGKKIELTGIGWFEIKGGKIVELREEETAVEVLKQLGLLELKQ</sequence>
<keyword evidence="2" id="KW-1185">Reference proteome</keyword>
<organism evidence="1 2">
    <name type="scientific">Leucosporidium creatinivorum</name>
    <dbReference type="NCBI Taxonomy" id="106004"/>
    <lineage>
        <taxon>Eukaryota</taxon>
        <taxon>Fungi</taxon>
        <taxon>Dikarya</taxon>
        <taxon>Basidiomycota</taxon>
        <taxon>Pucciniomycotina</taxon>
        <taxon>Microbotryomycetes</taxon>
        <taxon>Leucosporidiales</taxon>
        <taxon>Leucosporidium</taxon>
    </lineage>
</organism>
<protein>
    <recommendedName>
        <fullName evidence="3">SnoaL-like domain-containing protein</fullName>
    </recommendedName>
</protein>
<dbReference type="InterPro" id="IPR032710">
    <property type="entry name" value="NTF2-like_dom_sf"/>
</dbReference>
<dbReference type="Proteomes" id="UP000193467">
    <property type="component" value="Unassembled WGS sequence"/>
</dbReference>
<evidence type="ECO:0000313" key="2">
    <source>
        <dbReference type="Proteomes" id="UP000193467"/>
    </source>
</evidence>
<dbReference type="EMBL" id="MCGR01000038">
    <property type="protein sequence ID" value="ORY75353.1"/>
    <property type="molecule type" value="Genomic_DNA"/>
</dbReference>
<dbReference type="Gene3D" id="3.10.450.50">
    <property type="match status" value="1"/>
</dbReference>
<dbReference type="InterPro" id="IPR009959">
    <property type="entry name" value="Cyclase_SnoaL-like"/>
</dbReference>
<dbReference type="GO" id="GO:0030638">
    <property type="term" value="P:polyketide metabolic process"/>
    <property type="evidence" value="ECO:0007669"/>
    <property type="project" value="InterPro"/>
</dbReference>
<dbReference type="PANTHER" id="PTHR38436:SF1">
    <property type="entry name" value="ESTER CYCLASE"/>
    <property type="match status" value="1"/>
</dbReference>
<comment type="caution">
    <text evidence="1">The sequence shown here is derived from an EMBL/GenBank/DDBJ whole genome shotgun (WGS) entry which is preliminary data.</text>
</comment>
<dbReference type="PANTHER" id="PTHR38436">
    <property type="entry name" value="POLYKETIDE CYCLASE SNOAL-LIKE DOMAIN"/>
    <property type="match status" value="1"/>
</dbReference>
<dbReference type="Pfam" id="PF07366">
    <property type="entry name" value="SnoaL"/>
    <property type="match status" value="1"/>
</dbReference>
<gene>
    <name evidence="1" type="ORF">BCR35DRAFT_353656</name>
</gene>
<name>A0A1Y2EUV3_9BASI</name>
<dbReference type="AlphaFoldDB" id="A0A1Y2EUV3"/>
<dbReference type="InParanoid" id="A0A1Y2EUV3"/>
<dbReference type="SUPFAM" id="SSF54427">
    <property type="entry name" value="NTF2-like"/>
    <property type="match status" value="1"/>
</dbReference>
<dbReference type="OrthoDB" id="3657563at2759"/>
<proteinExistence type="predicted"/>
<evidence type="ECO:0000313" key="1">
    <source>
        <dbReference type="EMBL" id="ORY75353.1"/>
    </source>
</evidence>
<accession>A0A1Y2EUV3</accession>
<reference evidence="1 2" key="1">
    <citation type="submission" date="2016-07" db="EMBL/GenBank/DDBJ databases">
        <title>Pervasive Adenine N6-methylation of Active Genes in Fungi.</title>
        <authorList>
            <consortium name="DOE Joint Genome Institute"/>
            <person name="Mondo S.J."/>
            <person name="Dannebaum R.O."/>
            <person name="Kuo R.C."/>
            <person name="Labutti K."/>
            <person name="Haridas S."/>
            <person name="Kuo A."/>
            <person name="Salamov A."/>
            <person name="Ahrendt S.R."/>
            <person name="Lipzen A."/>
            <person name="Sullivan W."/>
            <person name="Andreopoulos W.B."/>
            <person name="Clum A."/>
            <person name="Lindquist E."/>
            <person name="Daum C."/>
            <person name="Ramamoorthy G.K."/>
            <person name="Gryganskyi A."/>
            <person name="Culley D."/>
            <person name="Magnuson J.K."/>
            <person name="James T.Y."/>
            <person name="O'Malley M.A."/>
            <person name="Stajich J.E."/>
            <person name="Spatafora J.W."/>
            <person name="Visel A."/>
            <person name="Grigoriev I.V."/>
        </authorList>
    </citation>
    <scope>NUCLEOTIDE SEQUENCE [LARGE SCALE GENOMIC DNA]</scope>
    <source>
        <strain evidence="1 2">62-1032</strain>
    </source>
</reference>